<dbReference type="Proteomes" id="UP000029647">
    <property type="component" value="Unassembled WGS sequence"/>
</dbReference>
<dbReference type="CDD" id="cd18799">
    <property type="entry name" value="SF2_C_EcoAI-like"/>
    <property type="match status" value="1"/>
</dbReference>
<evidence type="ECO:0000313" key="3">
    <source>
        <dbReference type="EMBL" id="GAL76887.1"/>
    </source>
</evidence>
<evidence type="ECO:0000259" key="1">
    <source>
        <dbReference type="PROSITE" id="PS51192"/>
    </source>
</evidence>
<dbReference type="InterPro" id="IPR015927">
    <property type="entry name" value="Peptidase_S24_S26A/B/C"/>
</dbReference>
<dbReference type="GO" id="GO:0005829">
    <property type="term" value="C:cytosol"/>
    <property type="evidence" value="ECO:0007669"/>
    <property type="project" value="TreeGrafter"/>
</dbReference>
<dbReference type="GO" id="GO:0005524">
    <property type="term" value="F:ATP binding"/>
    <property type="evidence" value="ECO:0007669"/>
    <property type="project" value="InterPro"/>
</dbReference>
<dbReference type="InterPro" id="IPR006935">
    <property type="entry name" value="Helicase/UvrB_N"/>
</dbReference>
<dbReference type="SMART" id="SM00490">
    <property type="entry name" value="HELICc"/>
    <property type="match status" value="1"/>
</dbReference>
<dbReference type="EMBL" id="BBNT01000017">
    <property type="protein sequence ID" value="GAL76887.1"/>
    <property type="molecule type" value="Genomic_DNA"/>
</dbReference>
<keyword evidence="3" id="KW-0547">Nucleotide-binding</keyword>
<dbReference type="InterPro" id="IPR027417">
    <property type="entry name" value="P-loop_NTPase"/>
</dbReference>
<dbReference type="Pfam" id="PF13091">
    <property type="entry name" value="PLDc_2"/>
    <property type="match status" value="1"/>
</dbReference>
<comment type="caution">
    <text evidence="3">The sequence shown here is derived from an EMBL/GenBank/DDBJ whole genome shotgun (WGS) entry which is preliminary data.</text>
</comment>
<dbReference type="Gene3D" id="3.30.870.10">
    <property type="entry name" value="Endonuclease Chain A"/>
    <property type="match status" value="1"/>
</dbReference>
<keyword evidence="3" id="KW-0067">ATP-binding</keyword>
<keyword evidence="3" id="KW-0378">Hydrolase</keyword>
<dbReference type="PANTHER" id="PTHR47396:SF1">
    <property type="entry name" value="ATP-DEPENDENT HELICASE IRC3-RELATED"/>
    <property type="match status" value="1"/>
</dbReference>
<dbReference type="PROSITE" id="PS51194">
    <property type="entry name" value="HELICASE_CTER"/>
    <property type="match status" value="1"/>
</dbReference>
<reference evidence="3 4" key="1">
    <citation type="journal article" date="2014" name="Genome Announc.">
        <title>Draft Genome Sequences of Marine Flavobacterium Nonlabens Strains NR17, NR24, NR27, NR32, NR33, and Ara13.</title>
        <authorList>
            <person name="Nakanishi M."/>
            <person name="Meirelles P."/>
            <person name="Suzuki R."/>
            <person name="Takatani N."/>
            <person name="Mino S."/>
            <person name="Suda W."/>
            <person name="Oshima K."/>
            <person name="Hattori M."/>
            <person name="Ohkuma M."/>
            <person name="Hosokawa M."/>
            <person name="Miyashita K."/>
            <person name="Thompson F.L."/>
            <person name="Niwa A."/>
            <person name="Sawabe T."/>
            <person name="Sawabe T."/>
        </authorList>
    </citation>
    <scope>NUCLEOTIDE SEQUENCE [LARGE SCALE GENOMIC DNA]</scope>
    <source>
        <strain evidence="4">JCM19275</strain>
    </source>
</reference>
<dbReference type="SMART" id="SM00487">
    <property type="entry name" value="DEXDc"/>
    <property type="match status" value="1"/>
</dbReference>
<evidence type="ECO:0000259" key="2">
    <source>
        <dbReference type="PROSITE" id="PS51194"/>
    </source>
</evidence>
<dbReference type="InterPro" id="IPR050742">
    <property type="entry name" value="Helicase_Restrict-Modif_Enz"/>
</dbReference>
<dbReference type="GO" id="GO:0003677">
    <property type="term" value="F:DNA binding"/>
    <property type="evidence" value="ECO:0007669"/>
    <property type="project" value="InterPro"/>
</dbReference>
<dbReference type="InterPro" id="IPR021835">
    <property type="entry name" value="DUF3427"/>
</dbReference>
<dbReference type="Pfam" id="PF26350">
    <property type="entry name" value="DUF8090"/>
    <property type="match status" value="1"/>
</dbReference>
<dbReference type="Pfam" id="PF11907">
    <property type="entry name" value="DUF3427"/>
    <property type="match status" value="1"/>
</dbReference>
<dbReference type="GO" id="GO:0016787">
    <property type="term" value="F:hydrolase activity"/>
    <property type="evidence" value="ECO:0007669"/>
    <property type="project" value="InterPro"/>
</dbReference>
<feature type="domain" description="Helicase C-terminal" evidence="2">
    <location>
        <begin position="426"/>
        <end position="606"/>
    </location>
</feature>
<name>A0A090X3Z4_NONUL</name>
<dbReference type="REBASE" id="98192">
    <property type="entry name" value="Nul19297ORF543P"/>
</dbReference>
<dbReference type="Gene3D" id="3.40.50.300">
    <property type="entry name" value="P-loop containing nucleotide triphosphate hydrolases"/>
    <property type="match status" value="2"/>
</dbReference>
<feature type="domain" description="Helicase ATP-binding" evidence="1">
    <location>
        <begin position="234"/>
        <end position="385"/>
    </location>
</feature>
<dbReference type="PROSITE" id="PS51192">
    <property type="entry name" value="HELICASE_ATP_BIND_1"/>
    <property type="match status" value="1"/>
</dbReference>
<sequence length="1156" mass="133118">MDETFNDRFKDSLFTGFIDDSFESETLYQPELLVNRKKPKKKVLTSIISELENCETFYISVAFVTTGGVAALINTFESLNNKGIKGQILVSQYLNFTQPEALKRLSQFKNIDLRIITKENSHSKGYIFQYPDYYNLIIGSSNLTQSALSTNKEWNMKVSARDSSSIVLKVINEFQNDFDLGKKVTDAYISDYEEIYKKQLLVYKKSEIELSKGLNKVITPPNSMQIEALENLENLRLKNKGKALIISATGTGKTYLAAFDAKSFNPNKLLFVVHRRNIAKKAMTTFQSIFGNSKSMGLYSGQQRELESDFIFSTVQTISKSNHLEQFATSYFDYIIFDESHRSSADSYLKVINYFKPRFLLGMTATPDRMDGNDIYGLFDHNIAYEIRLNKAMEENMLIPFHYYGVTDLTLNGEVLENESDFKLLTADERVHKIMSKIQFYGSDNGVTRGLIFCSTTSEAKELSLKFNESNKFRTIALTGDNSEIERTDAIELLESDDLAVKLDYIFTVDIFNEGIDIPKINQVVMIRPTQSAIVFIQQLGRGLRKTDGKHYLTVIDFIGNYKNNYLIPIALYGDTSYNKDKIRKLISEGSRLLPGESTINFDEITKEKIYASIDATNMQLLADLKKDYYGLKSRLGRVPMMMDFLENENREPYLFVEYAKSYFNFVSKVDKSFEVELSAKAIKLLELFSKEINNSKRIEESIILKETIQSGSLKLIKFKQIVEESYKYSVSPETIESCVDNINFEFVREKKNNKLVTVREIYDFNILKKENAVFIFHEQFEVFLENKIFKSFLLDSIDYSISSFNKEYKFEDWIDGFQLYRKYSRKDVFRILNFSENPVAQNVGGYLVSVDNKNCPIFVNYHKEDDISESTKYEDKFLSPKEFDWMSKSNRKINSKDVQSILGKNGNIRLPLFIKKNNDEGTDFYFMGNVNPQLNNVEQSSMNTDGGRKVSVVKIRFDLEKPVSASIYRYLHENIDLKMMASSTVKPIASDVRQLKIELEEPEKISESLHTIPFFNFYAAAGTFSEMQDEKDYKYISVPEKYATDEYFACQIKGESMNRIIPNGSICIFRKNVIGSRNGKIILFENRDVYDPDFNSAFTVKTYSSEKISDEFGWQHTAISLKPNSYDSCFQDIVVNEDNSNEIKVIGEFVTVLSI</sequence>
<dbReference type="CDD" id="cd18032">
    <property type="entry name" value="DEXHc_RE_I_III_res"/>
    <property type="match status" value="1"/>
</dbReference>
<protein>
    <submittedName>
        <fullName evidence="3">DNA/RNA helicase of DEAD/DEAH box family</fullName>
    </submittedName>
</protein>
<dbReference type="InterPro" id="IPR001650">
    <property type="entry name" value="Helicase_C-like"/>
</dbReference>
<dbReference type="AlphaFoldDB" id="A0A090X3Z4"/>
<dbReference type="InterPro" id="IPR058403">
    <property type="entry name" value="DUF8090"/>
</dbReference>
<dbReference type="PANTHER" id="PTHR47396">
    <property type="entry name" value="TYPE I RESTRICTION ENZYME ECOKI R PROTEIN"/>
    <property type="match status" value="1"/>
</dbReference>
<keyword evidence="3" id="KW-0347">Helicase</keyword>
<dbReference type="Pfam" id="PF04851">
    <property type="entry name" value="ResIII"/>
    <property type="match status" value="1"/>
</dbReference>
<proteinExistence type="predicted"/>
<dbReference type="Pfam" id="PF00271">
    <property type="entry name" value="Helicase_C"/>
    <property type="match status" value="1"/>
</dbReference>
<dbReference type="SUPFAM" id="SSF52540">
    <property type="entry name" value="P-loop containing nucleoside triphosphate hydrolases"/>
    <property type="match status" value="1"/>
</dbReference>
<dbReference type="SUPFAM" id="SSF51306">
    <property type="entry name" value="LexA/Signal peptidase"/>
    <property type="match status" value="1"/>
</dbReference>
<accession>A0A090X3Z4</accession>
<dbReference type="Gene3D" id="2.10.109.10">
    <property type="entry name" value="Umud Fragment, subunit A"/>
    <property type="match status" value="1"/>
</dbReference>
<dbReference type="InterPro" id="IPR036286">
    <property type="entry name" value="LexA/Signal_pep-like_sf"/>
</dbReference>
<evidence type="ECO:0000313" key="4">
    <source>
        <dbReference type="Proteomes" id="UP000029647"/>
    </source>
</evidence>
<dbReference type="CDD" id="cd09204">
    <property type="entry name" value="PLDc_N_DEXD_b2"/>
    <property type="match status" value="1"/>
</dbReference>
<dbReference type="InterPro" id="IPR025202">
    <property type="entry name" value="PLD-like_dom"/>
</dbReference>
<dbReference type="Pfam" id="PF00717">
    <property type="entry name" value="Peptidase_S24"/>
    <property type="match status" value="1"/>
</dbReference>
<dbReference type="GO" id="GO:0004386">
    <property type="term" value="F:helicase activity"/>
    <property type="evidence" value="ECO:0007669"/>
    <property type="project" value="UniProtKB-KW"/>
</dbReference>
<dbReference type="InterPro" id="IPR014001">
    <property type="entry name" value="Helicase_ATP-bd"/>
</dbReference>
<dbReference type="SUPFAM" id="SSF56024">
    <property type="entry name" value="Phospholipase D/nuclease"/>
    <property type="match status" value="1"/>
</dbReference>
<gene>
    <name evidence="3" type="ORF">JCM19275_543</name>
</gene>
<organism evidence="3 4">
    <name type="scientific">Nonlabens ulvanivorans</name>
    <name type="common">Persicivirga ulvanivorans</name>
    <dbReference type="NCBI Taxonomy" id="906888"/>
    <lineage>
        <taxon>Bacteria</taxon>
        <taxon>Pseudomonadati</taxon>
        <taxon>Bacteroidota</taxon>
        <taxon>Flavobacteriia</taxon>
        <taxon>Flavobacteriales</taxon>
        <taxon>Flavobacteriaceae</taxon>
        <taxon>Nonlabens</taxon>
    </lineage>
</organism>